<evidence type="ECO:0008006" key="5">
    <source>
        <dbReference type="Google" id="ProtNLM"/>
    </source>
</evidence>
<name>A0A5C5CLP1_9HYPH</name>
<dbReference type="Proteomes" id="UP000553980">
    <property type="component" value="Unassembled WGS sequence"/>
</dbReference>
<dbReference type="RefSeq" id="WP_140020821.1">
    <property type="nucleotide sequence ID" value="NZ_JACIEX010000006.1"/>
</dbReference>
<proteinExistence type="predicted"/>
<dbReference type="InterPro" id="IPR006311">
    <property type="entry name" value="TAT_signal"/>
</dbReference>
<accession>A0A5C5CLP1</accession>
<sequence length="117" mass="12709">MGDTSNDHSLLSSGFSRRNFLKASITTGIGLTFGQWQTGAALADETPKRGGHLKLGLSGGASTDSLDSATYMRFPGSAPDLAGCIEAFKTDQMKRLEHIPFDENFYENPARILNRVR</sequence>
<evidence type="ECO:0000313" key="1">
    <source>
        <dbReference type="EMBL" id="MBB4094381.1"/>
    </source>
</evidence>
<comment type="caution">
    <text evidence="2">The sequence shown here is derived from an EMBL/GenBank/DDBJ whole genome shotgun (WGS) entry which is preliminary data.</text>
</comment>
<evidence type="ECO:0000313" key="3">
    <source>
        <dbReference type="Proteomes" id="UP000313390"/>
    </source>
</evidence>
<gene>
    <name evidence="2" type="ORF">FIB18_11410</name>
    <name evidence="1" type="ORF">GGQ79_002912</name>
</gene>
<evidence type="ECO:0000313" key="4">
    <source>
        <dbReference type="Proteomes" id="UP000553980"/>
    </source>
</evidence>
<dbReference type="EMBL" id="JACIEX010000006">
    <property type="protein sequence ID" value="MBB4094381.1"/>
    <property type="molecule type" value="Genomic_DNA"/>
</dbReference>
<reference evidence="2 3" key="1">
    <citation type="journal article" date="2011" name="Int. J. Syst. Evol. Microbiol.">
        <title>Ochrobactrum pecoris sp. nov., isolated from farm animals.</title>
        <authorList>
            <person name="Kampfer P."/>
            <person name="Huber B."/>
            <person name="Busse H.J."/>
            <person name="Scholz H.C."/>
            <person name="Tomaso H."/>
            <person name="Hotzel H."/>
            <person name="Melzer F."/>
        </authorList>
    </citation>
    <scope>NUCLEOTIDE SEQUENCE [LARGE SCALE GENOMIC DNA]</scope>
    <source>
        <strain evidence="2 3">08RB2639</strain>
    </source>
</reference>
<dbReference type="Proteomes" id="UP000313390">
    <property type="component" value="Unassembled WGS sequence"/>
</dbReference>
<keyword evidence="4" id="KW-1185">Reference proteome</keyword>
<dbReference type="AlphaFoldDB" id="A0A5C5CLP1"/>
<dbReference type="EMBL" id="VEWK01000005">
    <property type="protein sequence ID" value="TNV12044.1"/>
    <property type="molecule type" value="Genomic_DNA"/>
</dbReference>
<evidence type="ECO:0000313" key="2">
    <source>
        <dbReference type="EMBL" id="TNV12044.1"/>
    </source>
</evidence>
<dbReference type="OrthoDB" id="9803988at2"/>
<reference evidence="1 4" key="3">
    <citation type="submission" date="2020-08" db="EMBL/GenBank/DDBJ databases">
        <title>Genomic Encyclopedia of Type Strains, Phase IV (KMG-IV): sequencing the most valuable type-strain genomes for metagenomic binning, comparative biology and taxonomic classification.</title>
        <authorList>
            <person name="Goeker M."/>
        </authorList>
    </citation>
    <scope>NUCLEOTIDE SEQUENCE [LARGE SCALE GENOMIC DNA]</scope>
    <source>
        <strain evidence="1 4">DSM 23868</strain>
    </source>
</reference>
<protein>
    <recommendedName>
        <fullName evidence="5">Twin-arginine translocation signal domain-containing protein</fullName>
    </recommendedName>
</protein>
<organism evidence="2 3">
    <name type="scientific">Brucella pecoris</name>
    <dbReference type="NCBI Taxonomy" id="867683"/>
    <lineage>
        <taxon>Bacteria</taxon>
        <taxon>Pseudomonadati</taxon>
        <taxon>Pseudomonadota</taxon>
        <taxon>Alphaproteobacteria</taxon>
        <taxon>Hyphomicrobiales</taxon>
        <taxon>Brucellaceae</taxon>
        <taxon>Brucella/Ochrobactrum group</taxon>
        <taxon>Brucella</taxon>
    </lineage>
</organism>
<dbReference type="PROSITE" id="PS51318">
    <property type="entry name" value="TAT"/>
    <property type="match status" value="1"/>
</dbReference>
<reference evidence="2" key="2">
    <citation type="submission" date="2019-06" db="EMBL/GenBank/DDBJ databases">
        <authorList>
            <person name="Hu M."/>
        </authorList>
    </citation>
    <scope>NUCLEOTIDE SEQUENCE</scope>
    <source>
        <strain evidence="2">08RB2639</strain>
    </source>
</reference>